<reference evidence="1 2" key="1">
    <citation type="submission" date="2023-01" db="EMBL/GenBank/DDBJ databases">
        <authorList>
            <person name="Whitehead M."/>
        </authorList>
    </citation>
    <scope>NUCLEOTIDE SEQUENCE [LARGE SCALE GENOMIC DNA]</scope>
</reference>
<dbReference type="AlphaFoldDB" id="A0AAV0WFI0"/>
<evidence type="ECO:0000313" key="2">
    <source>
        <dbReference type="Proteomes" id="UP001160148"/>
    </source>
</evidence>
<keyword evidence="2" id="KW-1185">Reference proteome</keyword>
<comment type="caution">
    <text evidence="1">The sequence shown here is derived from an EMBL/GenBank/DDBJ whole genome shotgun (WGS) entry which is preliminary data.</text>
</comment>
<protein>
    <submittedName>
        <fullName evidence="1">Uncharacterized protein</fullName>
    </submittedName>
</protein>
<name>A0AAV0WFI0_9HEMI</name>
<evidence type="ECO:0000313" key="1">
    <source>
        <dbReference type="EMBL" id="CAI6354573.1"/>
    </source>
</evidence>
<accession>A0AAV0WFI0</accession>
<sequence>MIQEKEQKLFLIINVKFPHLEYIIIKDAVFCYVCSLFPCGAGREKSKNNWTVIGVCTTGYVVDALNVFEQITGGQQLTLLRTD</sequence>
<dbReference type="EMBL" id="CARXXK010000002">
    <property type="protein sequence ID" value="CAI6354573.1"/>
    <property type="molecule type" value="Genomic_DNA"/>
</dbReference>
<dbReference type="Proteomes" id="UP001160148">
    <property type="component" value="Unassembled WGS sequence"/>
</dbReference>
<gene>
    <name evidence="1" type="ORF">MEUPH1_LOCUS10552</name>
</gene>
<proteinExistence type="predicted"/>
<organism evidence="1 2">
    <name type="scientific">Macrosiphum euphorbiae</name>
    <name type="common">potato aphid</name>
    <dbReference type="NCBI Taxonomy" id="13131"/>
    <lineage>
        <taxon>Eukaryota</taxon>
        <taxon>Metazoa</taxon>
        <taxon>Ecdysozoa</taxon>
        <taxon>Arthropoda</taxon>
        <taxon>Hexapoda</taxon>
        <taxon>Insecta</taxon>
        <taxon>Pterygota</taxon>
        <taxon>Neoptera</taxon>
        <taxon>Paraneoptera</taxon>
        <taxon>Hemiptera</taxon>
        <taxon>Sternorrhyncha</taxon>
        <taxon>Aphidomorpha</taxon>
        <taxon>Aphidoidea</taxon>
        <taxon>Aphididae</taxon>
        <taxon>Macrosiphini</taxon>
        <taxon>Macrosiphum</taxon>
    </lineage>
</organism>